<proteinExistence type="predicted"/>
<name>A0A1I2AIA5_9BACL</name>
<dbReference type="EMBL" id="FONN01000002">
    <property type="protein sequence ID" value="SFE43447.1"/>
    <property type="molecule type" value="Genomic_DNA"/>
</dbReference>
<reference evidence="2" key="1">
    <citation type="submission" date="2016-10" db="EMBL/GenBank/DDBJ databases">
        <authorList>
            <person name="Varghese N."/>
            <person name="Submissions S."/>
        </authorList>
    </citation>
    <scope>NUCLEOTIDE SEQUENCE [LARGE SCALE GENOMIC DNA]</scope>
    <source>
        <strain evidence="2">CGMCC 1.10223</strain>
    </source>
</reference>
<organism evidence="1 2">
    <name type="scientific">Paenibacillus algorifonticola</name>
    <dbReference type="NCBI Taxonomy" id="684063"/>
    <lineage>
        <taxon>Bacteria</taxon>
        <taxon>Bacillati</taxon>
        <taxon>Bacillota</taxon>
        <taxon>Bacilli</taxon>
        <taxon>Bacillales</taxon>
        <taxon>Paenibacillaceae</taxon>
        <taxon>Paenibacillus</taxon>
    </lineage>
</organism>
<sequence length="150" mass="16211">MEKYKDVKINERTFRINKFPARTGAFVIVKVTGMLAPIFKSINAESLKDIKSLSGSLDVAGMIEKICAISESDFNYLQDKCLGVCSEVLPGGLAPVMNENGTFGVIDFDDDTMSVLALISHTLIFNLSPLFQGAGLGSILQTISTSSPRD</sequence>
<dbReference type="Pfam" id="PF21822">
    <property type="entry name" value="Phage_TAC_15"/>
    <property type="match status" value="1"/>
</dbReference>
<protein>
    <submittedName>
        <fullName evidence="1">Uncharacterized protein</fullName>
    </submittedName>
</protein>
<evidence type="ECO:0000313" key="1">
    <source>
        <dbReference type="EMBL" id="SFE43447.1"/>
    </source>
</evidence>
<keyword evidence="2" id="KW-1185">Reference proteome</keyword>
<accession>A0A1I2AIA5</accession>
<dbReference type="AlphaFoldDB" id="A0A1I2AIA5"/>
<gene>
    <name evidence="1" type="ORF">SAMN04487969_102498</name>
</gene>
<evidence type="ECO:0000313" key="2">
    <source>
        <dbReference type="Proteomes" id="UP000183410"/>
    </source>
</evidence>
<dbReference type="RefSeq" id="WP_046230213.1">
    <property type="nucleotide sequence ID" value="NZ_FONN01000002.1"/>
</dbReference>
<dbReference type="InterPro" id="IPR049156">
    <property type="entry name" value="Phage_chap_TAC_15-like"/>
</dbReference>
<dbReference type="OrthoDB" id="2617623at2"/>
<dbReference type="Proteomes" id="UP000183410">
    <property type="component" value="Unassembled WGS sequence"/>
</dbReference>